<reference evidence="2" key="1">
    <citation type="journal article" date="2015" name="Nature">
        <title>Complex archaea that bridge the gap between prokaryotes and eukaryotes.</title>
        <authorList>
            <person name="Spang A."/>
            <person name="Saw J.H."/>
            <person name="Jorgensen S.L."/>
            <person name="Zaremba-Niedzwiedzka K."/>
            <person name="Martijn J."/>
            <person name="Lind A.E."/>
            <person name="van Eijk R."/>
            <person name="Schleper C."/>
            <person name="Guy L."/>
            <person name="Ettema T.J."/>
        </authorList>
    </citation>
    <scope>NUCLEOTIDE SEQUENCE</scope>
</reference>
<organism evidence="2">
    <name type="scientific">marine sediment metagenome</name>
    <dbReference type="NCBI Taxonomy" id="412755"/>
    <lineage>
        <taxon>unclassified sequences</taxon>
        <taxon>metagenomes</taxon>
        <taxon>ecological metagenomes</taxon>
    </lineage>
</organism>
<dbReference type="EMBL" id="LAZR01061018">
    <property type="protein sequence ID" value="KKK64452.1"/>
    <property type="molecule type" value="Genomic_DNA"/>
</dbReference>
<protein>
    <submittedName>
        <fullName evidence="2">Uncharacterized protein</fullName>
    </submittedName>
</protein>
<sequence length="44" mass="5030">MTQRSPPLTRKGILDGEDLGGKEAMRRHRYSHEECWDGTQEEAG</sequence>
<comment type="caution">
    <text evidence="2">The sequence shown here is derived from an EMBL/GenBank/DDBJ whole genome shotgun (WGS) entry which is preliminary data.</text>
</comment>
<dbReference type="AlphaFoldDB" id="A0A0F8X5S6"/>
<evidence type="ECO:0000256" key="1">
    <source>
        <dbReference type="SAM" id="MobiDB-lite"/>
    </source>
</evidence>
<gene>
    <name evidence="2" type="ORF">LCGC14_2984060</name>
</gene>
<evidence type="ECO:0000313" key="2">
    <source>
        <dbReference type="EMBL" id="KKK64452.1"/>
    </source>
</evidence>
<name>A0A0F8X5S6_9ZZZZ</name>
<feature type="region of interest" description="Disordered" evidence="1">
    <location>
        <begin position="1"/>
        <end position="22"/>
    </location>
</feature>
<accession>A0A0F8X5S6</accession>
<proteinExistence type="predicted"/>